<dbReference type="AlphaFoldDB" id="A0AAD1Z0C3"/>
<evidence type="ECO:0000313" key="7">
    <source>
        <dbReference type="EMBL" id="CAI9760559.1"/>
    </source>
</evidence>
<keyword evidence="2" id="KW-0017">Alkaloid metabolism</keyword>
<reference evidence="7" key="1">
    <citation type="submission" date="2023-05" db="EMBL/GenBank/DDBJ databases">
        <authorList>
            <person name="Huff M."/>
        </authorList>
    </citation>
    <scope>NUCLEOTIDE SEQUENCE</scope>
</reference>
<dbReference type="Gene3D" id="3.20.20.80">
    <property type="entry name" value="Glycosidases"/>
    <property type="match status" value="1"/>
</dbReference>
<organism evidence="7 8">
    <name type="scientific">Fraxinus pennsylvanica</name>
    <dbReference type="NCBI Taxonomy" id="56036"/>
    <lineage>
        <taxon>Eukaryota</taxon>
        <taxon>Viridiplantae</taxon>
        <taxon>Streptophyta</taxon>
        <taxon>Embryophyta</taxon>
        <taxon>Tracheophyta</taxon>
        <taxon>Spermatophyta</taxon>
        <taxon>Magnoliopsida</taxon>
        <taxon>eudicotyledons</taxon>
        <taxon>Gunneridae</taxon>
        <taxon>Pentapetalae</taxon>
        <taxon>asterids</taxon>
        <taxon>lamiids</taxon>
        <taxon>Lamiales</taxon>
        <taxon>Oleaceae</taxon>
        <taxon>Oleeae</taxon>
        <taxon>Fraxinus</taxon>
    </lineage>
</organism>
<evidence type="ECO:0000256" key="3">
    <source>
        <dbReference type="ARBA" id="ARBA00022801"/>
    </source>
</evidence>
<dbReference type="Proteomes" id="UP000834106">
    <property type="component" value="Chromosome 5"/>
</dbReference>
<keyword evidence="4" id="KW-0326">Glycosidase</keyword>
<dbReference type="FunFam" id="3.20.20.80:FF:000022">
    <property type="entry name" value="Beta-glucosidase 11"/>
    <property type="match status" value="1"/>
</dbReference>
<dbReference type="PROSITE" id="PS00653">
    <property type="entry name" value="GLYCOSYL_HYDROL_F1_2"/>
    <property type="match status" value="1"/>
</dbReference>
<dbReference type="InterPro" id="IPR033132">
    <property type="entry name" value="GH_1_N_CS"/>
</dbReference>
<evidence type="ECO:0000256" key="1">
    <source>
        <dbReference type="ARBA" id="ARBA00010838"/>
    </source>
</evidence>
<evidence type="ECO:0000256" key="6">
    <source>
        <dbReference type="SAM" id="MobiDB-lite"/>
    </source>
</evidence>
<dbReference type="InterPro" id="IPR001360">
    <property type="entry name" value="Glyco_hydro_1"/>
</dbReference>
<keyword evidence="8" id="KW-1185">Reference proteome</keyword>
<protein>
    <recommendedName>
        <fullName evidence="9">Beta-glucosidase</fullName>
    </recommendedName>
</protein>
<dbReference type="PANTHER" id="PTHR10353:SF137">
    <property type="entry name" value="MYROSINASE 3-RELATED"/>
    <property type="match status" value="1"/>
</dbReference>
<feature type="region of interest" description="Disordered" evidence="6">
    <location>
        <begin position="211"/>
        <end position="234"/>
    </location>
</feature>
<evidence type="ECO:0008006" key="9">
    <source>
        <dbReference type="Google" id="ProtNLM"/>
    </source>
</evidence>
<sequence length="544" mass="61853">MIASADGSPLIEYPVSSQVNNYTLAKIKRSDFPDDFAFGAATSAYQIEGAWNVGSKGMSIWDVFTQKQPGGIADGSNGCVAIDHYNMFREDVTLMKKLGLNSYRFSIAWSRILPGGRLCTGIDKDGIKFYNDLIDALLTAGIEPYVTLFHWDVPQCLEEEYGGFLSNRIVKDFCEFAEICFWEFGDRVKYWITLNEPWSFSVQGYATGAFPPNRGKHPTTTGEATTHSRLHRGRSRHHIACKYGDPGTEPYKVAHNLILSHAYAVDIYKTKYQENQGGQIGMTNCVQWYEPLTDSQEDKDAASRGLDFMLGWFVEPLVTGDYPESMIKNVGKRLPKFEEKEEKLVKGSYDFLGINYYTASYAANDPILPTTDSYLTDSHILTSHDRNGVPIGAKGGSDWLYIVPWGIYKLMLDIKEKYQNPVIYITENGVDEVNEKTKSSAQCLSDEIRIHYFQDHLYNLKQAMNQGVNVKGYFIWSLFDNFEWASGYTVRFGIIYVDYVNGRFTRLPKNSAVWLRKFLTKKVVNPANKEPEKADERRKRLRSG</sequence>
<evidence type="ECO:0000313" key="8">
    <source>
        <dbReference type="Proteomes" id="UP000834106"/>
    </source>
</evidence>
<dbReference type="GO" id="GO:0005975">
    <property type="term" value="P:carbohydrate metabolic process"/>
    <property type="evidence" value="ECO:0007669"/>
    <property type="project" value="InterPro"/>
</dbReference>
<accession>A0AAD1Z0C3</accession>
<evidence type="ECO:0000256" key="5">
    <source>
        <dbReference type="RuleBase" id="RU003690"/>
    </source>
</evidence>
<comment type="similarity">
    <text evidence="1 5">Belongs to the glycosyl hydrolase 1 family.</text>
</comment>
<dbReference type="PRINTS" id="PR00131">
    <property type="entry name" value="GLHYDRLASE1"/>
</dbReference>
<evidence type="ECO:0000256" key="4">
    <source>
        <dbReference type="ARBA" id="ARBA00023295"/>
    </source>
</evidence>
<dbReference type="PANTHER" id="PTHR10353">
    <property type="entry name" value="GLYCOSYL HYDROLASE"/>
    <property type="match status" value="1"/>
</dbReference>
<dbReference type="EMBL" id="OU503040">
    <property type="protein sequence ID" value="CAI9760559.1"/>
    <property type="molecule type" value="Genomic_DNA"/>
</dbReference>
<dbReference type="InterPro" id="IPR017853">
    <property type="entry name" value="GH"/>
</dbReference>
<keyword evidence="3" id="KW-0378">Hydrolase</keyword>
<dbReference type="Pfam" id="PF00232">
    <property type="entry name" value="Glyco_hydro_1"/>
    <property type="match status" value="1"/>
</dbReference>
<gene>
    <name evidence="7" type="ORF">FPE_LOCUS7989</name>
</gene>
<name>A0AAD1Z0C3_9LAMI</name>
<evidence type="ECO:0000256" key="2">
    <source>
        <dbReference type="ARBA" id="ARBA00022589"/>
    </source>
</evidence>
<dbReference type="GO" id="GO:0009821">
    <property type="term" value="P:alkaloid biosynthetic process"/>
    <property type="evidence" value="ECO:0007669"/>
    <property type="project" value="UniProtKB-ARBA"/>
</dbReference>
<dbReference type="GO" id="GO:0008422">
    <property type="term" value="F:beta-glucosidase activity"/>
    <property type="evidence" value="ECO:0007669"/>
    <property type="project" value="UniProtKB-ARBA"/>
</dbReference>
<proteinExistence type="inferred from homology"/>
<dbReference type="SUPFAM" id="SSF51445">
    <property type="entry name" value="(Trans)glycosidases"/>
    <property type="match status" value="1"/>
</dbReference>